<dbReference type="Pfam" id="PF12770">
    <property type="entry name" value="CHAT"/>
    <property type="match status" value="1"/>
</dbReference>
<organism evidence="2 3">
    <name type="scientific">Penicillium angulare</name>
    <dbReference type="NCBI Taxonomy" id="116970"/>
    <lineage>
        <taxon>Eukaryota</taxon>
        <taxon>Fungi</taxon>
        <taxon>Dikarya</taxon>
        <taxon>Ascomycota</taxon>
        <taxon>Pezizomycotina</taxon>
        <taxon>Eurotiomycetes</taxon>
        <taxon>Eurotiomycetidae</taxon>
        <taxon>Eurotiales</taxon>
        <taxon>Aspergillaceae</taxon>
        <taxon>Penicillium</taxon>
    </lineage>
</organism>
<dbReference type="EMBL" id="JAPQKH010000005">
    <property type="protein sequence ID" value="KAJ5096691.1"/>
    <property type="molecule type" value="Genomic_DNA"/>
</dbReference>
<accession>A0A9W9K8R4</accession>
<dbReference type="Proteomes" id="UP001149165">
    <property type="component" value="Unassembled WGS sequence"/>
</dbReference>
<gene>
    <name evidence="2" type="ORF">N7456_007412</name>
</gene>
<dbReference type="SUPFAM" id="SSF81901">
    <property type="entry name" value="HCP-like"/>
    <property type="match status" value="1"/>
</dbReference>
<dbReference type="AlphaFoldDB" id="A0A9W9K8R4"/>
<dbReference type="InterPro" id="IPR024983">
    <property type="entry name" value="CHAT_dom"/>
</dbReference>
<proteinExistence type="predicted"/>
<reference evidence="2" key="1">
    <citation type="submission" date="2022-11" db="EMBL/GenBank/DDBJ databases">
        <authorList>
            <person name="Petersen C."/>
        </authorList>
    </citation>
    <scope>NUCLEOTIDE SEQUENCE</scope>
    <source>
        <strain evidence="2">IBT 30069</strain>
    </source>
</reference>
<evidence type="ECO:0000313" key="2">
    <source>
        <dbReference type="EMBL" id="KAJ5096691.1"/>
    </source>
</evidence>
<dbReference type="InterPro" id="IPR011990">
    <property type="entry name" value="TPR-like_helical_dom_sf"/>
</dbReference>
<dbReference type="PANTHER" id="PTHR19959:SF119">
    <property type="entry name" value="FUNGAL LIPASE-LIKE DOMAIN-CONTAINING PROTEIN"/>
    <property type="match status" value="1"/>
</dbReference>
<dbReference type="Gene3D" id="1.25.40.10">
    <property type="entry name" value="Tetratricopeptide repeat domain"/>
    <property type="match status" value="1"/>
</dbReference>
<protein>
    <recommendedName>
        <fullName evidence="1">CHAT domain-containing protein</fullName>
    </recommendedName>
</protein>
<dbReference type="OrthoDB" id="9991317at2759"/>
<evidence type="ECO:0000313" key="3">
    <source>
        <dbReference type="Proteomes" id="UP001149165"/>
    </source>
</evidence>
<dbReference type="PANTHER" id="PTHR19959">
    <property type="entry name" value="KINESIN LIGHT CHAIN"/>
    <property type="match status" value="1"/>
</dbReference>
<name>A0A9W9K8R4_9EURO</name>
<comment type="caution">
    <text evidence="2">The sequence shown here is derived from an EMBL/GenBank/DDBJ whole genome shotgun (WGS) entry which is preliminary data.</text>
</comment>
<keyword evidence="3" id="KW-1185">Reference proteome</keyword>
<sequence length="1080" mass="121346">MDQANTSIREDRPAPTSIVRMLGGVLDGNLSQQVAPYPPTPSQSSTSTSSIPLALLSLGSLAPLIETRINENGARDSFASTLQTLEGRPQERTALFIGSYHFFQGLKMYRDYEMTGRMDDLENSIQQMQRGVDSMPVLPGDSSPLTVLAPILGIALMIYCKKTKNSERIPEAIKYMQHIDIIGYGDDLEMGPSIALALSALSYQWMFEQLGELQHLNESICRARKGVDAIPPQRIEFQIFSALLGTLIIGRFEVIGEVEDLNEAILRLESVKDASSHRKNMPQVVVVLANALHRRYERTGSISDLDQGIQYAQEAVESPSGLPDLALQLSNLGRLLACRFERQNRLEDIYEAIQRTQQAASMGSGEAKISSLDDLGTHLLALYNRTKKVEYLREAIQYAQQAVDHTYEKYDILPVQLNETLARIEHNLSHMNVLLYWEDDRLEAIFSAIEQAKHAVDITPNSHPTMVIYLKNLGHLLALRFSVTGRIEDLREAVRLNQQVIDLTAEDDPKLALYLQTLGTTYSWFDIPVFQGLTIENLCRSWKCASGAPIVRLKSARKAIRILKRQSRWIEALDLAKQAVNMIPDINNRSLSRDDQRLVSLYFSRLAEDICSFILQLNGDPLEALCRGVFIGQLMDDRSGISTLTQSYPEEAALYERLRNEVNTTSPETQGNDFRLIRTQKLLKAVTSLEECIANIRKLPGFAQFLLGPNLSELKHHAAEGPIVLINVSDIRSDAIIIQSSGVESVHLSQLTREKTTEWIEQSLTTYRDPLERGKKNKRYGQFLKWLWTSCVEIILARVFAQGQDPQKNEYPRIWWIGVGIAAHLPFHAAGDHSAGSRDNTISQVISSYAPTVKSLIYSRERKATTAEIYEDKPNILIVTMPHTPGEIDLPGVEREEEVIKREFKSALITCNLKEPTSKNVLDKLTECDIFHFAGHGISDNHDPFNSSLLLSDHDETSPVVDKLSVRDVFDLHLKEAKIAYLSACSTAEIREEKLLDEVIHLASGFQVAGFSHVIASTQQTDDEACEEMATEFYRQLKDMIKGALDNRAIAAATHYATLAVRSRWPRQPLMWTPYVHIGI</sequence>
<feature type="domain" description="CHAT" evidence="1">
    <location>
        <begin position="783"/>
        <end position="1079"/>
    </location>
</feature>
<evidence type="ECO:0000259" key="1">
    <source>
        <dbReference type="Pfam" id="PF12770"/>
    </source>
</evidence>
<reference evidence="2" key="2">
    <citation type="journal article" date="2023" name="IMA Fungus">
        <title>Comparative genomic study of the Penicillium genus elucidates a diverse pangenome and 15 lateral gene transfer events.</title>
        <authorList>
            <person name="Petersen C."/>
            <person name="Sorensen T."/>
            <person name="Nielsen M.R."/>
            <person name="Sondergaard T.E."/>
            <person name="Sorensen J.L."/>
            <person name="Fitzpatrick D.A."/>
            <person name="Frisvad J.C."/>
            <person name="Nielsen K.L."/>
        </authorList>
    </citation>
    <scope>NUCLEOTIDE SEQUENCE</scope>
    <source>
        <strain evidence="2">IBT 30069</strain>
    </source>
</reference>